<dbReference type="GO" id="GO:0005524">
    <property type="term" value="F:ATP binding"/>
    <property type="evidence" value="ECO:0007669"/>
    <property type="project" value="InterPro"/>
</dbReference>
<protein>
    <submittedName>
        <fullName evidence="6">Superfamily II DNA or RNA helicase</fullName>
    </submittedName>
</protein>
<evidence type="ECO:0000259" key="4">
    <source>
        <dbReference type="PROSITE" id="PS51192"/>
    </source>
</evidence>
<gene>
    <name evidence="6" type="ORF">BJ994_000491</name>
</gene>
<keyword evidence="1" id="KW-0378">Hydrolase</keyword>
<keyword evidence="2" id="KW-0862">Zinc</keyword>
<dbReference type="SMART" id="SM00490">
    <property type="entry name" value="HELICc"/>
    <property type="match status" value="1"/>
</dbReference>
<organism evidence="6 7">
    <name type="scientific">Arthrobacter pigmenti</name>
    <dbReference type="NCBI Taxonomy" id="271432"/>
    <lineage>
        <taxon>Bacteria</taxon>
        <taxon>Bacillati</taxon>
        <taxon>Actinomycetota</taxon>
        <taxon>Actinomycetes</taxon>
        <taxon>Micrococcales</taxon>
        <taxon>Micrococcaceae</taxon>
        <taxon>Arthrobacter</taxon>
    </lineage>
</organism>
<keyword evidence="7" id="KW-1185">Reference proteome</keyword>
<dbReference type="AlphaFoldDB" id="A0A846RNP4"/>
<dbReference type="PROSITE" id="PS50966">
    <property type="entry name" value="ZF_SWIM"/>
    <property type="match status" value="1"/>
</dbReference>
<dbReference type="PROSITE" id="PS51194">
    <property type="entry name" value="HELICASE_CTER"/>
    <property type="match status" value="1"/>
</dbReference>
<feature type="domain" description="SWIM-type" evidence="3">
    <location>
        <begin position="59"/>
        <end position="99"/>
    </location>
</feature>
<evidence type="ECO:0000256" key="2">
    <source>
        <dbReference type="PROSITE-ProRule" id="PRU00325"/>
    </source>
</evidence>
<dbReference type="InterPro" id="IPR001650">
    <property type="entry name" value="Helicase_C-like"/>
</dbReference>
<dbReference type="Pfam" id="PF00176">
    <property type="entry name" value="SNF2-rel_dom"/>
    <property type="match status" value="1"/>
</dbReference>
<dbReference type="SMART" id="SM00487">
    <property type="entry name" value="DEXDc"/>
    <property type="match status" value="1"/>
</dbReference>
<dbReference type="InterPro" id="IPR038718">
    <property type="entry name" value="SNF2-like_sf"/>
</dbReference>
<dbReference type="Gene3D" id="3.40.50.300">
    <property type="entry name" value="P-loop containing nucleotide triphosphate hydrolases"/>
    <property type="match status" value="1"/>
</dbReference>
<dbReference type="GO" id="GO:0004386">
    <property type="term" value="F:helicase activity"/>
    <property type="evidence" value="ECO:0007669"/>
    <property type="project" value="UniProtKB-KW"/>
</dbReference>
<dbReference type="PROSITE" id="PS51192">
    <property type="entry name" value="HELICASE_ATP_BIND_1"/>
    <property type="match status" value="1"/>
</dbReference>
<dbReference type="InterPro" id="IPR027417">
    <property type="entry name" value="P-loop_NTPase"/>
</dbReference>
<dbReference type="Gene3D" id="3.40.50.10810">
    <property type="entry name" value="Tandem AAA-ATPase domain"/>
    <property type="match status" value="1"/>
</dbReference>
<dbReference type="GO" id="GO:0016787">
    <property type="term" value="F:hydrolase activity"/>
    <property type="evidence" value="ECO:0007669"/>
    <property type="project" value="UniProtKB-KW"/>
</dbReference>
<dbReference type="Pfam" id="PF04434">
    <property type="entry name" value="SWIM"/>
    <property type="match status" value="1"/>
</dbReference>
<keyword evidence="6" id="KW-0547">Nucleotide-binding</keyword>
<evidence type="ECO:0000313" key="6">
    <source>
        <dbReference type="EMBL" id="NJC21415.1"/>
    </source>
</evidence>
<feature type="domain" description="Helicase ATP-binding" evidence="4">
    <location>
        <begin position="634"/>
        <end position="796"/>
    </location>
</feature>
<evidence type="ECO:0000256" key="1">
    <source>
        <dbReference type="ARBA" id="ARBA00022801"/>
    </source>
</evidence>
<dbReference type="InterPro" id="IPR049730">
    <property type="entry name" value="SNF2/RAD54-like_C"/>
</dbReference>
<name>A0A846RNP4_9MICC</name>
<keyword evidence="6" id="KW-0347">Helicase</keyword>
<dbReference type="EMBL" id="JAATJL010000001">
    <property type="protein sequence ID" value="NJC21415.1"/>
    <property type="molecule type" value="Genomic_DNA"/>
</dbReference>
<dbReference type="CDD" id="cd18793">
    <property type="entry name" value="SF2_C_SNF"/>
    <property type="match status" value="1"/>
</dbReference>
<evidence type="ECO:0000259" key="3">
    <source>
        <dbReference type="PROSITE" id="PS50966"/>
    </source>
</evidence>
<proteinExistence type="predicted"/>
<dbReference type="Pfam" id="PF08455">
    <property type="entry name" value="SNF2_assoc"/>
    <property type="match status" value="1"/>
</dbReference>
<dbReference type="PANTHER" id="PTHR10799">
    <property type="entry name" value="SNF2/RAD54 HELICASE FAMILY"/>
    <property type="match status" value="1"/>
</dbReference>
<feature type="domain" description="Helicase C-terminal" evidence="5">
    <location>
        <begin position="921"/>
        <end position="1072"/>
    </location>
</feature>
<dbReference type="InterPro" id="IPR000330">
    <property type="entry name" value="SNF2_N"/>
</dbReference>
<dbReference type="RefSeq" id="WP_167991119.1">
    <property type="nucleotide sequence ID" value="NZ_JAATJL010000001.1"/>
</dbReference>
<dbReference type="InterPro" id="IPR013663">
    <property type="entry name" value="Helicase_SWF/SNF/SWI_bac"/>
</dbReference>
<keyword evidence="2" id="KW-0479">Metal-binding</keyword>
<dbReference type="InterPro" id="IPR007527">
    <property type="entry name" value="Znf_SWIM"/>
</dbReference>
<reference evidence="6 7" key="1">
    <citation type="submission" date="2020-03" db="EMBL/GenBank/DDBJ databases">
        <title>Sequencing the genomes of 1000 actinobacteria strains.</title>
        <authorList>
            <person name="Klenk H.-P."/>
        </authorList>
    </citation>
    <scope>NUCLEOTIDE SEQUENCE [LARGE SCALE GENOMIC DNA]</scope>
    <source>
        <strain evidence="6 7">DSM 16403</strain>
    </source>
</reference>
<sequence>MPNPAYPMIDVADIIRMVGGAAFQRGQGYAKDSLVQDLSFEPDSTVVQAKVLGGSPIPYRTQLYLARKGDGRYHLRDSFCSCPVGLDCKHVAAVALRSNMENLRANQELTSPATSSRPAGWQESLSGLLSSHEHDDAALAATKTAAMALQFEPRPVTDSSWQKKRTYRGFKLGVRPVVRNAKGNWVKNNLAWGNISYQTYGMKLDPDQHRWFAQFPALHRGTGVTYFGNNDSWLYLDDFSNPLLWQLLREAQRLGIEFVGAKKSVTVQLAGAAVLLLDATTADDEIQLCPALNIDGENHPPQSSHVIGNHGVYTTSSHGLITLAPTTRKLTDQNRELLERTRPVRIPRSEEQEFLSGFYPKLLQSIDIVSSDNSVTFPEIVPPVLVLTATFSDDELNLNWEWEYRAGDTSTRKPLKNDDGDAGYRDPAAETAALQAARDAMGGRMARERTLAGMEMVDFTETALPRLERLDSVRVDIIGSRPVFEELTETPQLVITTVDTEDRDWFDLGVLVTVQGRKVPFDHIFTALAKGTKKIKLVDNSYLSLDQPVFEQLRDLIDEARMLNEWETGLRISRYQATLWAEFEDLAEETEQAQAWRTAVNGLLELTEVEQTPLPAGLQATLRPYQVEGFNWLAFLWAHGLGGVLADDMGLGKTLQTLALLTHAKQSGEKRPFLVVAPTSVVPNWVAESHKFAPGLNVVGIGDTQAKSRTPLADQVEGADVVVTSYTLFRLDTDAYGEQKWAGLILDEAQFVKNHAAKVHRCAKELDVPFKLAITGTPMENNLMELWSMFSITAPGLFPSSRAFTEEYRTPIEKQGDSERLQRLRRRIRPLMMRRTKEAVASDLPPKQEQILAVELHPRHRKIYQTHLQRERQKLLGLMDDLDRNRMIVFRSLTLLRMLSLDASLVEPEYEGVPSAKLDVLFEQLEDVLAEGHRALVFSQFTSYLKLAAARLEQHGVDFAYLDGSTRKRGEVIEAFKNGKAPVFLISLKAGGFGLNLTEADYCFLLDPWWNPASEAQAVDRTHRIGQTKNVMVYRMVALDTIEEKVMKLKEQKAKLFNSVMDDDAVFSSALTAEDIRELLAG</sequence>
<dbReference type="CDD" id="cd18012">
    <property type="entry name" value="DEXQc_arch_SWI2_SNF2"/>
    <property type="match status" value="1"/>
</dbReference>
<keyword evidence="6" id="KW-0067">ATP-binding</keyword>
<evidence type="ECO:0000313" key="7">
    <source>
        <dbReference type="Proteomes" id="UP000547458"/>
    </source>
</evidence>
<dbReference type="Proteomes" id="UP000547458">
    <property type="component" value="Unassembled WGS sequence"/>
</dbReference>
<dbReference type="SUPFAM" id="SSF52540">
    <property type="entry name" value="P-loop containing nucleoside triphosphate hydrolases"/>
    <property type="match status" value="2"/>
</dbReference>
<keyword evidence="2" id="KW-0863">Zinc-finger</keyword>
<dbReference type="GO" id="GO:0008270">
    <property type="term" value="F:zinc ion binding"/>
    <property type="evidence" value="ECO:0007669"/>
    <property type="project" value="UniProtKB-KW"/>
</dbReference>
<comment type="caution">
    <text evidence="6">The sequence shown here is derived from an EMBL/GenBank/DDBJ whole genome shotgun (WGS) entry which is preliminary data.</text>
</comment>
<dbReference type="Pfam" id="PF00271">
    <property type="entry name" value="Helicase_C"/>
    <property type="match status" value="1"/>
</dbReference>
<accession>A0A846RNP4</accession>
<evidence type="ECO:0000259" key="5">
    <source>
        <dbReference type="PROSITE" id="PS51194"/>
    </source>
</evidence>
<dbReference type="InterPro" id="IPR014001">
    <property type="entry name" value="Helicase_ATP-bd"/>
</dbReference>